<comment type="caution">
    <text evidence="2">The sequence shown here is derived from an EMBL/GenBank/DDBJ whole genome shotgun (WGS) entry which is preliminary data.</text>
</comment>
<dbReference type="AlphaFoldDB" id="A0ABD3K3P8"/>
<feature type="compositionally biased region" description="Basic and acidic residues" evidence="1">
    <location>
        <begin position="371"/>
        <end position="394"/>
    </location>
</feature>
<feature type="region of interest" description="Disordered" evidence="1">
    <location>
        <begin position="1"/>
        <end position="73"/>
    </location>
</feature>
<accession>A0ABD3K3P8</accession>
<proteinExistence type="predicted"/>
<dbReference type="InterPro" id="IPR045881">
    <property type="entry name" value="MNM1-like"/>
</dbReference>
<dbReference type="PANTHER" id="PTHR34682:SF1">
    <property type="entry name" value="PROTEIN METABOLIC NETWORK MODULATOR 1"/>
    <property type="match status" value="1"/>
</dbReference>
<evidence type="ECO:0000313" key="2">
    <source>
        <dbReference type="EMBL" id="KAL3733512.1"/>
    </source>
</evidence>
<dbReference type="Proteomes" id="UP001634007">
    <property type="component" value="Unassembled WGS sequence"/>
</dbReference>
<dbReference type="PANTHER" id="PTHR34682">
    <property type="entry name" value="AT HOOK MOTIF-CONTAINING PROTEIN"/>
    <property type="match status" value="1"/>
</dbReference>
<feature type="compositionally biased region" description="Polar residues" evidence="1">
    <location>
        <begin position="153"/>
        <end position="168"/>
    </location>
</feature>
<gene>
    <name evidence="2" type="ORF">ACJRO7_022951</name>
</gene>
<reference evidence="2 3" key="1">
    <citation type="submission" date="2024-11" db="EMBL/GenBank/DDBJ databases">
        <title>Chromosome-level genome assembly of Eucalyptus globulus Labill. provides insights into its genome evolution.</title>
        <authorList>
            <person name="Li X."/>
        </authorList>
    </citation>
    <scope>NUCLEOTIDE SEQUENCE [LARGE SCALE GENOMIC DNA]</scope>
    <source>
        <strain evidence="2">CL2024</strain>
        <tissue evidence="2">Fresh tender leaves</tissue>
    </source>
</reference>
<sequence length="394" mass="43137">MKKANQDTIPGPSANSRKRKMGHPRRLTIPEDQNSSPSEAANVPEVQHQDPRSDTSDPPVHRGSKRDQPHQVDRVDGIDSVLLGQRFSGVVEAEFDACYLLTVSLGNPQETLRGVLFKPGCHVPVSAENDVAPGVQMIQRKEIPRPEKKHRAQASNANTRKKNASSTRAAPVSADSGPSNSKMVALAKTEAARVVVEGKEVAPPAIKDVYVVSECQQTPPGLPKTFPPPPPPPPPSSSEIMFMDHVTTCGNGVPQASNEYDQWWKMQKTWGPLYELSEKEWREMEAISMTLPPGTTKKLLRKVISSVLGKSKPVNCSAKNLKSGELIEADEPVAVEPLPPPEPDNPLSSAHGYLERRDMGRMAELLQAVQEEEKQNQEARAKEPDLGGDHEQIN</sequence>
<organism evidence="2 3">
    <name type="scientific">Eucalyptus globulus</name>
    <name type="common">Tasmanian blue gum</name>
    <dbReference type="NCBI Taxonomy" id="34317"/>
    <lineage>
        <taxon>Eukaryota</taxon>
        <taxon>Viridiplantae</taxon>
        <taxon>Streptophyta</taxon>
        <taxon>Embryophyta</taxon>
        <taxon>Tracheophyta</taxon>
        <taxon>Spermatophyta</taxon>
        <taxon>Magnoliopsida</taxon>
        <taxon>eudicotyledons</taxon>
        <taxon>Gunneridae</taxon>
        <taxon>Pentapetalae</taxon>
        <taxon>rosids</taxon>
        <taxon>malvids</taxon>
        <taxon>Myrtales</taxon>
        <taxon>Myrtaceae</taxon>
        <taxon>Myrtoideae</taxon>
        <taxon>Eucalypteae</taxon>
        <taxon>Eucalyptus</taxon>
    </lineage>
</organism>
<keyword evidence="3" id="KW-1185">Reference proteome</keyword>
<dbReference type="EMBL" id="JBJKBG010000006">
    <property type="protein sequence ID" value="KAL3733512.1"/>
    <property type="molecule type" value="Genomic_DNA"/>
</dbReference>
<feature type="region of interest" description="Disordered" evidence="1">
    <location>
        <begin position="142"/>
        <end position="180"/>
    </location>
</feature>
<protein>
    <submittedName>
        <fullName evidence="2">Uncharacterized protein</fullName>
    </submittedName>
</protein>
<name>A0ABD3K3P8_EUCGL</name>
<feature type="compositionally biased region" description="Basic residues" evidence="1">
    <location>
        <begin position="16"/>
        <end position="26"/>
    </location>
</feature>
<evidence type="ECO:0000256" key="1">
    <source>
        <dbReference type="SAM" id="MobiDB-lite"/>
    </source>
</evidence>
<feature type="region of interest" description="Disordered" evidence="1">
    <location>
        <begin position="368"/>
        <end position="394"/>
    </location>
</feature>
<evidence type="ECO:0000313" key="3">
    <source>
        <dbReference type="Proteomes" id="UP001634007"/>
    </source>
</evidence>